<accession>A0ABV4F9R8</accession>
<feature type="region of interest" description="Disordered" evidence="1">
    <location>
        <begin position="45"/>
        <end position="81"/>
    </location>
</feature>
<evidence type="ECO:0000313" key="3">
    <source>
        <dbReference type="Proteomes" id="UP001565471"/>
    </source>
</evidence>
<dbReference type="RefSeq" id="WP_240536853.1">
    <property type="nucleotide sequence ID" value="NZ_BJNL01000031.1"/>
</dbReference>
<dbReference type="Proteomes" id="UP001565471">
    <property type="component" value="Unassembled WGS sequence"/>
</dbReference>
<gene>
    <name evidence="2" type="ORF">ABIF29_007015</name>
</gene>
<comment type="caution">
    <text evidence="2">The sequence shown here is derived from an EMBL/GenBank/DDBJ whole genome shotgun (WGS) entry which is preliminary data.</text>
</comment>
<keyword evidence="3" id="KW-1185">Reference proteome</keyword>
<protein>
    <submittedName>
        <fullName evidence="2">Uncharacterized protein</fullName>
    </submittedName>
</protein>
<dbReference type="GeneID" id="92951855"/>
<name>A0ABV4F9R8_BRAEL</name>
<dbReference type="EMBL" id="JBGBZA010000002">
    <property type="protein sequence ID" value="MEY9320216.1"/>
    <property type="molecule type" value="Genomic_DNA"/>
</dbReference>
<reference evidence="2 3" key="1">
    <citation type="submission" date="2024-07" db="EMBL/GenBank/DDBJ databases">
        <title>Genomic Encyclopedia of Type Strains, Phase V (KMG-V): Genome sequencing to study the core and pangenomes of soil and plant-associated prokaryotes.</title>
        <authorList>
            <person name="Whitman W."/>
        </authorList>
    </citation>
    <scope>NUCLEOTIDE SEQUENCE [LARGE SCALE GENOMIC DNA]</scope>
    <source>
        <strain evidence="2 3">USDA 415</strain>
    </source>
</reference>
<evidence type="ECO:0000256" key="1">
    <source>
        <dbReference type="SAM" id="MobiDB-lite"/>
    </source>
</evidence>
<evidence type="ECO:0000313" key="2">
    <source>
        <dbReference type="EMBL" id="MEY9320216.1"/>
    </source>
</evidence>
<sequence length="106" mass="11316">MFAIACPKETRMESILVAEFDTSRAAELAVEHVVQECGVQRTDVVQPMGADNTSGDRPALADVKVKPKPGEKLGGPIEVSVDFHGDDPKRVADALKSVGAKAVRMK</sequence>
<proteinExistence type="predicted"/>
<organism evidence="2 3">
    <name type="scientific">Bradyrhizobium elkanii</name>
    <dbReference type="NCBI Taxonomy" id="29448"/>
    <lineage>
        <taxon>Bacteria</taxon>
        <taxon>Pseudomonadati</taxon>
        <taxon>Pseudomonadota</taxon>
        <taxon>Alphaproteobacteria</taxon>
        <taxon>Hyphomicrobiales</taxon>
        <taxon>Nitrobacteraceae</taxon>
        <taxon>Bradyrhizobium</taxon>
    </lineage>
</organism>